<protein>
    <submittedName>
        <fullName evidence="3">HNH endonuclease</fullName>
    </submittedName>
</protein>
<feature type="domain" description="HNH nuclease" evidence="2">
    <location>
        <begin position="241"/>
        <end position="285"/>
    </location>
</feature>
<evidence type="ECO:0000259" key="2">
    <source>
        <dbReference type="SMART" id="SM00507"/>
    </source>
</evidence>
<dbReference type="CDD" id="cd00085">
    <property type="entry name" value="HNHc"/>
    <property type="match status" value="1"/>
</dbReference>
<dbReference type="AlphaFoldDB" id="A0A941IHP7"/>
<feature type="compositionally biased region" description="Basic and acidic residues" evidence="1">
    <location>
        <begin position="35"/>
        <end position="53"/>
    </location>
</feature>
<keyword evidence="4" id="KW-1185">Reference proteome</keyword>
<dbReference type="RefSeq" id="WP_212519901.1">
    <property type="nucleotide sequence ID" value="NZ_JAGSOH010000065.1"/>
</dbReference>
<evidence type="ECO:0000313" key="4">
    <source>
        <dbReference type="Proteomes" id="UP000676325"/>
    </source>
</evidence>
<name>A0A941IHP7_9ACTN</name>
<dbReference type="SMART" id="SM00507">
    <property type="entry name" value="HNHc"/>
    <property type="match status" value="1"/>
</dbReference>
<organism evidence="3 4">
    <name type="scientific">Actinospica acidithermotolerans</name>
    <dbReference type="NCBI Taxonomy" id="2828514"/>
    <lineage>
        <taxon>Bacteria</taxon>
        <taxon>Bacillati</taxon>
        <taxon>Actinomycetota</taxon>
        <taxon>Actinomycetes</taxon>
        <taxon>Catenulisporales</taxon>
        <taxon>Actinospicaceae</taxon>
        <taxon>Actinospica</taxon>
    </lineage>
</organism>
<proteinExistence type="predicted"/>
<dbReference type="GO" id="GO:0008270">
    <property type="term" value="F:zinc ion binding"/>
    <property type="evidence" value="ECO:0007669"/>
    <property type="project" value="InterPro"/>
</dbReference>
<keyword evidence="3" id="KW-0255">Endonuclease</keyword>
<accession>A0A941IHP7</accession>
<dbReference type="InterPro" id="IPR003615">
    <property type="entry name" value="HNH_nuc"/>
</dbReference>
<dbReference type="GO" id="GO:0003676">
    <property type="term" value="F:nucleic acid binding"/>
    <property type="evidence" value="ECO:0007669"/>
    <property type="project" value="InterPro"/>
</dbReference>
<comment type="caution">
    <text evidence="3">The sequence shown here is derived from an EMBL/GenBank/DDBJ whole genome shotgun (WGS) entry which is preliminary data.</text>
</comment>
<evidence type="ECO:0000256" key="1">
    <source>
        <dbReference type="SAM" id="MobiDB-lite"/>
    </source>
</evidence>
<gene>
    <name evidence="3" type="ORF">KDK95_20825</name>
</gene>
<reference evidence="3" key="1">
    <citation type="submission" date="2021-04" db="EMBL/GenBank/DDBJ databases">
        <title>Genome based classification of Actinospica acidithermotolerans sp. nov., an actinobacterium isolated from an Indonesian hot spring.</title>
        <authorList>
            <person name="Kusuma A.B."/>
            <person name="Putra K.E."/>
            <person name="Nafisah S."/>
            <person name="Loh J."/>
            <person name="Nouioui I."/>
            <person name="Goodfellow M."/>
        </authorList>
    </citation>
    <scope>NUCLEOTIDE SEQUENCE</scope>
    <source>
        <strain evidence="3">MGRD01-02</strain>
    </source>
</reference>
<keyword evidence="3" id="KW-0378">Hydrolase</keyword>
<dbReference type="InterPro" id="IPR002711">
    <property type="entry name" value="HNH"/>
</dbReference>
<evidence type="ECO:0000313" key="3">
    <source>
        <dbReference type="EMBL" id="MBR7828765.1"/>
    </source>
</evidence>
<dbReference type="Pfam" id="PF01844">
    <property type="entry name" value="HNH"/>
    <property type="match status" value="1"/>
</dbReference>
<sequence>MAASVLVPGMADLLDRESGSLSTLVRATRSVSRSNGRERTRNQIVASERDGERGSGGLRARPLRWCAPLDTIARGCGATRTDRPCPRPARFRVTALCDAASMPIVDAASLAEADAILAAAEELARSVLALNKGRGTVTALQRKRIGDRDGWICQVCHGLIDPRLQWEQPNRAAIPEYEAEIALLDPAGEAEVLAWVGGDADRAQVAYAWSRGVSWADRHDARVLAQAGRDRGGSPASLDSALWKVTEQRALRNAECGTVEHLIPVSVGGTNAESNLVIAHKRCNTHIGAKGSTNAVLLAAPGSARGFLDDLERLRDAREIDAKYTVRNVRTLLEARRLLGTAADGENGLDVKARQALKTYATHHRELWDARSACMERIRAFEFDNPGTGLTLRRQIDAISRRLARLKRPDAIERWEAKRAAAISAAARLKREPAAIRDRVNELRKVSGHSHDAAWWLALHDGLPGTLLGETGFAEPRPAEPPVTSQRPYDPFDADRWAEVTDPDDPDYLAGTAMSRS</sequence>
<dbReference type="EMBL" id="JAGSOH010000065">
    <property type="protein sequence ID" value="MBR7828765.1"/>
    <property type="molecule type" value="Genomic_DNA"/>
</dbReference>
<feature type="region of interest" description="Disordered" evidence="1">
    <location>
        <begin position="469"/>
        <end position="517"/>
    </location>
</feature>
<dbReference type="Gene3D" id="1.10.30.50">
    <property type="match status" value="1"/>
</dbReference>
<dbReference type="GO" id="GO:0004519">
    <property type="term" value="F:endonuclease activity"/>
    <property type="evidence" value="ECO:0007669"/>
    <property type="project" value="UniProtKB-KW"/>
</dbReference>
<keyword evidence="3" id="KW-0540">Nuclease</keyword>
<feature type="region of interest" description="Disordered" evidence="1">
    <location>
        <begin position="28"/>
        <end position="56"/>
    </location>
</feature>
<dbReference type="Proteomes" id="UP000676325">
    <property type="component" value="Unassembled WGS sequence"/>
</dbReference>